<comment type="caution">
    <text evidence="1">The sequence shown here is derived from an EMBL/GenBank/DDBJ whole genome shotgun (WGS) entry which is preliminary data.</text>
</comment>
<accession>L7LEP0</accession>
<name>L7LEP0_9ACTN</name>
<keyword evidence="2" id="KW-1185">Reference proteome</keyword>
<evidence type="ECO:0000313" key="2">
    <source>
        <dbReference type="Proteomes" id="UP000053405"/>
    </source>
</evidence>
<proteinExistence type="predicted"/>
<dbReference type="InterPro" id="IPR046275">
    <property type="entry name" value="DUF6308"/>
</dbReference>
<dbReference type="RefSeq" id="WP_005942751.1">
    <property type="nucleotide sequence ID" value="NZ_ATVK01000021.1"/>
</dbReference>
<gene>
    <name evidence="1" type="ORF">GOHSU_41_00360</name>
</gene>
<dbReference type="Proteomes" id="UP000053405">
    <property type="component" value="Unassembled WGS sequence"/>
</dbReference>
<sequence length="223" mass="24852">MAIEGMRLPPILDPGQGELAVEVLTAYFYADPLPVYSGSRFERFAGGGDRPETRDEFGADDLVAVTLLDVSFPGDAALRILGDTDPDYRDQLSALLRRLPTWLDLVDADEDVLADAEELWSLVRGNRGVGRAKTSKLLARKRPRLLPIMDSVVVKTVGHNPRQHLFYQNLQAALRADNCRLVSHLDEIRKEAGIESDISTIRVFDILVWMWGSGRVDRLAVRG</sequence>
<organism evidence="1 2">
    <name type="scientific">Gordonia hirsuta DSM 44140 = NBRC 16056</name>
    <dbReference type="NCBI Taxonomy" id="1121927"/>
    <lineage>
        <taxon>Bacteria</taxon>
        <taxon>Bacillati</taxon>
        <taxon>Actinomycetota</taxon>
        <taxon>Actinomycetes</taxon>
        <taxon>Mycobacteriales</taxon>
        <taxon>Gordoniaceae</taxon>
        <taxon>Gordonia</taxon>
    </lineage>
</organism>
<dbReference type="Pfam" id="PF19827">
    <property type="entry name" value="DUF6308"/>
    <property type="match status" value="1"/>
</dbReference>
<dbReference type="eggNOG" id="ENOG5032YPW">
    <property type="taxonomic scope" value="Bacteria"/>
</dbReference>
<protein>
    <submittedName>
        <fullName evidence="1">Uncharacterized protein</fullName>
    </submittedName>
</protein>
<reference evidence="1 2" key="1">
    <citation type="submission" date="2012-12" db="EMBL/GenBank/DDBJ databases">
        <title>Whole genome shotgun sequence of Gordonia hirsuta NBRC 16056.</title>
        <authorList>
            <person name="Isaki-Nakamura S."/>
            <person name="Hosoyama A."/>
            <person name="Tsuchikane K."/>
            <person name="Katsumata H."/>
            <person name="Baba S."/>
            <person name="Yamazaki S."/>
            <person name="Fujita N."/>
        </authorList>
    </citation>
    <scope>NUCLEOTIDE SEQUENCE [LARGE SCALE GENOMIC DNA]</scope>
    <source>
        <strain evidence="1 2">NBRC 16056</strain>
    </source>
</reference>
<dbReference type="EMBL" id="BANT01000041">
    <property type="protein sequence ID" value="GAC58498.1"/>
    <property type="molecule type" value="Genomic_DNA"/>
</dbReference>
<dbReference type="AlphaFoldDB" id="L7LEP0"/>
<evidence type="ECO:0000313" key="1">
    <source>
        <dbReference type="EMBL" id="GAC58498.1"/>
    </source>
</evidence>